<name>A0ABS7EBZ1_9GAMM</name>
<dbReference type="Proteomes" id="UP001166251">
    <property type="component" value="Unassembled WGS sequence"/>
</dbReference>
<gene>
    <name evidence="1" type="ORF">K0504_02265</name>
</gene>
<dbReference type="RefSeq" id="WP_220102532.1">
    <property type="nucleotide sequence ID" value="NZ_JAHZSS010000002.1"/>
</dbReference>
<evidence type="ECO:0000313" key="2">
    <source>
        <dbReference type="Proteomes" id="UP001166251"/>
    </source>
</evidence>
<reference evidence="1" key="1">
    <citation type="submission" date="2021-07" db="EMBL/GenBank/DDBJ databases">
        <title>Neiella marina sp. nov., isolated from the intestinal content of sea cucumber Apostichopus japonicus.</title>
        <authorList>
            <person name="Bai X."/>
        </authorList>
    </citation>
    <scope>NUCLEOTIDE SEQUENCE</scope>
    <source>
        <strain evidence="1">126</strain>
    </source>
</reference>
<organism evidence="1 2">
    <name type="scientific">Neiella holothuriorum</name>
    <dbReference type="NCBI Taxonomy" id="2870530"/>
    <lineage>
        <taxon>Bacteria</taxon>
        <taxon>Pseudomonadati</taxon>
        <taxon>Pseudomonadota</taxon>
        <taxon>Gammaproteobacteria</taxon>
        <taxon>Alteromonadales</taxon>
        <taxon>Echinimonadaceae</taxon>
        <taxon>Neiella</taxon>
    </lineage>
</organism>
<dbReference type="EMBL" id="JAHZSS010000002">
    <property type="protein sequence ID" value="MBW8189846.1"/>
    <property type="molecule type" value="Genomic_DNA"/>
</dbReference>
<keyword evidence="2" id="KW-1185">Reference proteome</keyword>
<protein>
    <submittedName>
        <fullName evidence="1">Uncharacterized protein</fullName>
    </submittedName>
</protein>
<evidence type="ECO:0000313" key="1">
    <source>
        <dbReference type="EMBL" id="MBW8189846.1"/>
    </source>
</evidence>
<accession>A0ABS7EBZ1</accession>
<sequence>MILFFRKVSSVAGVNQKLQQAGLPANMARDIVYSEIDIVLCIADSLKSLSRAHKNLVASYVFLEFAGAKYDLFGGVAYEAKQTILAELKHQITRSPERHLIARTLNSVMHTFLGEKVMTEAQVLALIEPAVLPSPVPFSSKPPVPELAAAS</sequence>
<proteinExistence type="predicted"/>
<comment type="caution">
    <text evidence="1">The sequence shown here is derived from an EMBL/GenBank/DDBJ whole genome shotgun (WGS) entry which is preliminary data.</text>
</comment>